<proteinExistence type="predicted"/>
<dbReference type="AlphaFoldDB" id="A0A427Y2W4"/>
<keyword evidence="2" id="KW-1185">Reference proteome</keyword>
<gene>
    <name evidence="1" type="ORF">EHS25_004860</name>
</gene>
<dbReference type="EMBL" id="RSCD01000020">
    <property type="protein sequence ID" value="RSH85464.1"/>
    <property type="molecule type" value="Genomic_DNA"/>
</dbReference>
<accession>A0A427Y2W4</accession>
<name>A0A427Y2W4_9TREE</name>
<protein>
    <submittedName>
        <fullName evidence="1">Uncharacterized protein</fullName>
    </submittedName>
</protein>
<evidence type="ECO:0000313" key="1">
    <source>
        <dbReference type="EMBL" id="RSH85464.1"/>
    </source>
</evidence>
<comment type="caution">
    <text evidence="1">The sequence shown here is derived from an EMBL/GenBank/DDBJ whole genome shotgun (WGS) entry which is preliminary data.</text>
</comment>
<evidence type="ECO:0000313" key="2">
    <source>
        <dbReference type="Proteomes" id="UP000279259"/>
    </source>
</evidence>
<reference evidence="1 2" key="1">
    <citation type="submission" date="2018-11" db="EMBL/GenBank/DDBJ databases">
        <title>Genome sequence of Saitozyma podzolica DSM 27192.</title>
        <authorList>
            <person name="Aliyu H."/>
            <person name="Gorte O."/>
            <person name="Ochsenreither K."/>
        </authorList>
    </citation>
    <scope>NUCLEOTIDE SEQUENCE [LARGE SCALE GENOMIC DNA]</scope>
    <source>
        <strain evidence="1 2">DSM 27192</strain>
    </source>
</reference>
<dbReference type="Proteomes" id="UP000279259">
    <property type="component" value="Unassembled WGS sequence"/>
</dbReference>
<sequence>MASKPPQPPPLPSAYDMKMTRPVWSHVRAAEYRAATSHQLAAFTLKPGPNGFFSSPLLCCRGEDSSPISNTPTNQAWALYDADTGEFLAFQLGS</sequence>
<organism evidence="1 2">
    <name type="scientific">Saitozyma podzolica</name>
    <dbReference type="NCBI Taxonomy" id="1890683"/>
    <lineage>
        <taxon>Eukaryota</taxon>
        <taxon>Fungi</taxon>
        <taxon>Dikarya</taxon>
        <taxon>Basidiomycota</taxon>
        <taxon>Agaricomycotina</taxon>
        <taxon>Tremellomycetes</taxon>
        <taxon>Tremellales</taxon>
        <taxon>Trimorphomycetaceae</taxon>
        <taxon>Saitozyma</taxon>
    </lineage>
</organism>